<dbReference type="RefSeq" id="WP_379766413.1">
    <property type="nucleotide sequence ID" value="NZ_JBHSMZ010000001.1"/>
</dbReference>
<keyword evidence="8" id="KW-1185">Reference proteome</keyword>
<evidence type="ECO:0000256" key="4">
    <source>
        <dbReference type="ARBA" id="ARBA00023136"/>
    </source>
</evidence>
<dbReference type="SUPFAM" id="SSF144091">
    <property type="entry name" value="Rhomboid-like"/>
    <property type="match status" value="1"/>
</dbReference>
<dbReference type="NCBIfam" id="TIGR03902">
    <property type="entry name" value="rhom_GG_sort"/>
    <property type="match status" value="1"/>
</dbReference>
<dbReference type="Pfam" id="PF01694">
    <property type="entry name" value="Rhomboid"/>
    <property type="match status" value="1"/>
</dbReference>
<keyword evidence="7" id="KW-0378">Hydrolase</keyword>
<dbReference type="GO" id="GO:0016787">
    <property type="term" value="F:hydrolase activity"/>
    <property type="evidence" value="ECO:0007669"/>
    <property type="project" value="UniProtKB-KW"/>
</dbReference>
<keyword evidence="2 5" id="KW-0812">Transmembrane</keyword>
<evidence type="ECO:0000256" key="1">
    <source>
        <dbReference type="ARBA" id="ARBA00004141"/>
    </source>
</evidence>
<evidence type="ECO:0000313" key="8">
    <source>
        <dbReference type="Proteomes" id="UP001596086"/>
    </source>
</evidence>
<dbReference type="InterPro" id="IPR035952">
    <property type="entry name" value="Rhomboid-like_sf"/>
</dbReference>
<evidence type="ECO:0000256" key="3">
    <source>
        <dbReference type="ARBA" id="ARBA00022989"/>
    </source>
</evidence>
<keyword evidence="4 5" id="KW-0472">Membrane</keyword>
<evidence type="ECO:0000256" key="2">
    <source>
        <dbReference type="ARBA" id="ARBA00022692"/>
    </source>
</evidence>
<comment type="caution">
    <text evidence="7">The sequence shown here is derived from an EMBL/GenBank/DDBJ whole genome shotgun (WGS) entry which is preliminary data.</text>
</comment>
<feature type="transmembrane region" description="Helical" evidence="5">
    <location>
        <begin position="54"/>
        <end position="71"/>
    </location>
</feature>
<sequence>MLRRAPVTCTIGGACLLLACAGEPIAAGFAFERAAVLRGELWRLWSGHLVHYSLSHAGADALVLIAMGVVAEPAVGSRRLALVLGGGALLISLGLLALAPGLNEYRGASGLAVLTAVLGGALAWRHHPVSRPVLVCAALALASKTLWEAFAHTAAFTDLPAGVSVAWQAHLLGTLLGACAAHAVMSPRLKESHARHRDRAPQ</sequence>
<dbReference type="InterPro" id="IPR023826">
    <property type="entry name" value="Rhom-like_SP_proteobac"/>
</dbReference>
<organism evidence="7 8">
    <name type="scientific">Massilia aerilata</name>
    <dbReference type="NCBI Taxonomy" id="453817"/>
    <lineage>
        <taxon>Bacteria</taxon>
        <taxon>Pseudomonadati</taxon>
        <taxon>Pseudomonadota</taxon>
        <taxon>Betaproteobacteria</taxon>
        <taxon>Burkholderiales</taxon>
        <taxon>Oxalobacteraceae</taxon>
        <taxon>Telluria group</taxon>
        <taxon>Massilia</taxon>
    </lineage>
</organism>
<feature type="domain" description="Peptidase S54 rhomboid" evidence="6">
    <location>
        <begin position="39"/>
        <end position="184"/>
    </location>
</feature>
<evidence type="ECO:0000256" key="5">
    <source>
        <dbReference type="SAM" id="Phobius"/>
    </source>
</evidence>
<dbReference type="EC" id="3.4.21.-" evidence="7"/>
<feature type="transmembrane region" description="Helical" evidence="5">
    <location>
        <begin position="167"/>
        <end position="185"/>
    </location>
</feature>
<reference evidence="8" key="1">
    <citation type="journal article" date="2019" name="Int. J. Syst. Evol. Microbiol.">
        <title>The Global Catalogue of Microorganisms (GCM) 10K type strain sequencing project: providing services to taxonomists for standard genome sequencing and annotation.</title>
        <authorList>
            <consortium name="The Broad Institute Genomics Platform"/>
            <consortium name="The Broad Institute Genome Sequencing Center for Infectious Disease"/>
            <person name="Wu L."/>
            <person name="Ma J."/>
        </authorList>
    </citation>
    <scope>NUCLEOTIDE SEQUENCE [LARGE SCALE GENOMIC DNA]</scope>
    <source>
        <strain evidence="8">CGMCC 4.5798</strain>
    </source>
</reference>
<protein>
    <submittedName>
        <fullName evidence="7">Rhombosortase</fullName>
        <ecNumber evidence="7">3.4.21.-</ecNumber>
    </submittedName>
</protein>
<dbReference type="PROSITE" id="PS51257">
    <property type="entry name" value="PROKAR_LIPOPROTEIN"/>
    <property type="match status" value="1"/>
</dbReference>
<proteinExistence type="predicted"/>
<evidence type="ECO:0000313" key="7">
    <source>
        <dbReference type="EMBL" id="MFC5547335.1"/>
    </source>
</evidence>
<accession>A0ABW0RV26</accession>
<feature type="transmembrane region" description="Helical" evidence="5">
    <location>
        <begin position="133"/>
        <end position="155"/>
    </location>
</feature>
<dbReference type="EMBL" id="JBHSMZ010000001">
    <property type="protein sequence ID" value="MFC5547335.1"/>
    <property type="molecule type" value="Genomic_DNA"/>
</dbReference>
<dbReference type="Gene3D" id="1.20.1540.10">
    <property type="entry name" value="Rhomboid-like"/>
    <property type="match status" value="1"/>
</dbReference>
<dbReference type="Proteomes" id="UP001596086">
    <property type="component" value="Unassembled WGS sequence"/>
</dbReference>
<dbReference type="InterPro" id="IPR022764">
    <property type="entry name" value="Peptidase_S54_rhomboid_dom"/>
</dbReference>
<feature type="transmembrane region" description="Helical" evidence="5">
    <location>
        <begin position="80"/>
        <end position="99"/>
    </location>
</feature>
<feature type="transmembrane region" description="Helical" evidence="5">
    <location>
        <begin position="105"/>
        <end position="124"/>
    </location>
</feature>
<name>A0ABW0RV26_9BURK</name>
<comment type="subcellular location">
    <subcellularLocation>
        <location evidence="1">Membrane</location>
        <topology evidence="1">Multi-pass membrane protein</topology>
    </subcellularLocation>
</comment>
<gene>
    <name evidence="7" type="primary">rrtA</name>
    <name evidence="7" type="ORF">ACFPO9_02255</name>
</gene>
<evidence type="ECO:0000259" key="6">
    <source>
        <dbReference type="Pfam" id="PF01694"/>
    </source>
</evidence>
<keyword evidence="3 5" id="KW-1133">Transmembrane helix</keyword>